<evidence type="ECO:0000313" key="2">
    <source>
        <dbReference type="EMBL" id="GAA1687049.1"/>
    </source>
</evidence>
<feature type="compositionally biased region" description="Basic and acidic residues" evidence="1">
    <location>
        <begin position="115"/>
        <end position="126"/>
    </location>
</feature>
<evidence type="ECO:0000313" key="3">
    <source>
        <dbReference type="Proteomes" id="UP001499947"/>
    </source>
</evidence>
<keyword evidence="3" id="KW-1185">Reference proteome</keyword>
<reference evidence="3" key="1">
    <citation type="journal article" date="2019" name="Int. J. Syst. Evol. Microbiol.">
        <title>The Global Catalogue of Microorganisms (GCM) 10K type strain sequencing project: providing services to taxonomists for standard genome sequencing and annotation.</title>
        <authorList>
            <consortium name="The Broad Institute Genomics Platform"/>
            <consortium name="The Broad Institute Genome Sequencing Center for Infectious Disease"/>
            <person name="Wu L."/>
            <person name="Ma J."/>
        </authorList>
    </citation>
    <scope>NUCLEOTIDE SEQUENCE [LARGE SCALE GENOMIC DNA]</scope>
    <source>
        <strain evidence="3">JCM 13244</strain>
    </source>
</reference>
<name>A0ABP4TF67_9ACTN</name>
<feature type="region of interest" description="Disordered" evidence="1">
    <location>
        <begin position="102"/>
        <end position="143"/>
    </location>
</feature>
<comment type="caution">
    <text evidence="2">The sequence shown here is derived from an EMBL/GenBank/DDBJ whole genome shotgun (WGS) entry which is preliminary data.</text>
</comment>
<accession>A0ABP4TF67</accession>
<sequence>MVTATPEEYERWMIRDCAHCGRRASKSAEWSDGPICPTCYERATHVRGLCPCCGTDRLLPGRDTGGTPICRDAWHAENLATRRPSQSFLRWCMKTGRMPRLTLPPVQAPAPVIREGTRLSRQDRHSPGHRSRRHLEPIRLRQS</sequence>
<dbReference type="Proteomes" id="UP001499947">
    <property type="component" value="Unassembled WGS sequence"/>
</dbReference>
<feature type="compositionally biased region" description="Basic and acidic residues" evidence="1">
    <location>
        <begin position="134"/>
        <end position="143"/>
    </location>
</feature>
<evidence type="ECO:0000256" key="1">
    <source>
        <dbReference type="SAM" id="MobiDB-lite"/>
    </source>
</evidence>
<gene>
    <name evidence="2" type="ORF">GCM10009680_28150</name>
</gene>
<dbReference type="EMBL" id="BAAALR010000034">
    <property type="protein sequence ID" value="GAA1687049.1"/>
    <property type="molecule type" value="Genomic_DNA"/>
</dbReference>
<organism evidence="2 3">
    <name type="scientific">Streptomyces yatensis</name>
    <dbReference type="NCBI Taxonomy" id="155177"/>
    <lineage>
        <taxon>Bacteria</taxon>
        <taxon>Bacillati</taxon>
        <taxon>Actinomycetota</taxon>
        <taxon>Actinomycetes</taxon>
        <taxon>Kitasatosporales</taxon>
        <taxon>Streptomycetaceae</taxon>
        <taxon>Streptomyces</taxon>
        <taxon>Streptomyces violaceusniger group</taxon>
    </lineage>
</organism>
<protein>
    <submittedName>
        <fullName evidence="2">Uncharacterized protein</fullName>
    </submittedName>
</protein>
<proteinExistence type="predicted"/>